<evidence type="ECO:0000313" key="2">
    <source>
        <dbReference type="Proteomes" id="UP000294919"/>
    </source>
</evidence>
<organism evidence="1 2">
    <name type="scientific">Marinisporobacter balticus</name>
    <dbReference type="NCBI Taxonomy" id="2018667"/>
    <lineage>
        <taxon>Bacteria</taxon>
        <taxon>Bacillati</taxon>
        <taxon>Bacillota</taxon>
        <taxon>Clostridia</taxon>
        <taxon>Peptostreptococcales</taxon>
        <taxon>Thermotaleaceae</taxon>
        <taxon>Marinisporobacter</taxon>
    </lineage>
</organism>
<proteinExistence type="predicted"/>
<dbReference type="AlphaFoldDB" id="A0A4R2K6B8"/>
<dbReference type="Proteomes" id="UP000294919">
    <property type="component" value="Unassembled WGS sequence"/>
</dbReference>
<comment type="caution">
    <text evidence="1">The sequence shown here is derived from an EMBL/GenBank/DDBJ whole genome shotgun (WGS) entry which is preliminary data.</text>
</comment>
<dbReference type="EMBL" id="SLWV01000048">
    <property type="protein sequence ID" value="TCO68104.1"/>
    <property type="molecule type" value="Genomic_DNA"/>
</dbReference>
<name>A0A4R2K6B8_9FIRM</name>
<reference evidence="1 2" key="1">
    <citation type="submission" date="2019-03" db="EMBL/GenBank/DDBJ databases">
        <title>Genomic Encyclopedia of Type Strains, Phase IV (KMG-IV): sequencing the most valuable type-strain genomes for metagenomic binning, comparative biology and taxonomic classification.</title>
        <authorList>
            <person name="Goeker M."/>
        </authorList>
    </citation>
    <scope>NUCLEOTIDE SEQUENCE [LARGE SCALE GENOMIC DNA]</scope>
    <source>
        <strain evidence="1 2">DSM 102940</strain>
    </source>
</reference>
<keyword evidence="2" id="KW-1185">Reference proteome</keyword>
<gene>
    <name evidence="1" type="ORF">EV214_14815</name>
</gene>
<accession>A0A4R2K6B8</accession>
<sequence length="158" mass="18035">MNLLCKSISYNENSMKYNGMDNYGGYIFSAITNKDASNLAEPLEIVVNPSNGNVYDSISSQCIGNVFIKEKEFMPIDESEIKQFLLDNIIKDSYKDSMIEFDGFEAGNVVMILMKYTNESKGEYEVLSQFKIDPCNGDIYEYISEKYLGNIIENYVNH</sequence>
<protein>
    <submittedName>
        <fullName evidence="1">Uncharacterized protein</fullName>
    </submittedName>
</protein>
<evidence type="ECO:0000313" key="1">
    <source>
        <dbReference type="EMBL" id="TCO68104.1"/>
    </source>
</evidence>